<evidence type="ECO:0000256" key="1">
    <source>
        <dbReference type="ARBA" id="ARBA00001966"/>
    </source>
</evidence>
<dbReference type="InterPro" id="IPR013785">
    <property type="entry name" value="Aldolase_TIM"/>
</dbReference>
<dbReference type="InterPro" id="IPR007197">
    <property type="entry name" value="rSAM"/>
</dbReference>
<evidence type="ECO:0000256" key="4">
    <source>
        <dbReference type="ARBA" id="ARBA00023004"/>
    </source>
</evidence>
<dbReference type="HOGENOM" id="CLU_775993_0_0_0"/>
<sequence>MGSAQKIVTADQRHLYINLQPHFLTISEDLHSTYAFDAEGRLLSAFRQGINYQRGLSGAILKKQVVANGSKVCQMLSDAEARNLIAVVLAHVAQLRDLGLADQGKEVATWMDRILAWNVGRYSDERIRFSTIYQPVSILPPDQYLSLVLQAAEGCSWNRCSFCTFYLDRRFRIKTPTEFRSHVRQVKAFLGAGISMRRSIFLGDANALIVPQTRLRELIQVVHEEFTLNSRDSLQGIYAFLDIFGAEQKRVDDYRELHDALVRRVYIGLETGDDGVFQLLNKPGSPAACIEAVQTIKAAGIQVGVILLAGAGGTRLAAQHVANSLAALEAMQLGAGDIVYLSPLVVPANGTYANALAAAGSTNLDSAAINAQIAQLKTAARHVVGPGTRVTLYQIGEFIY</sequence>
<dbReference type="AlphaFoldDB" id="E1ICY5"/>
<dbReference type="SUPFAM" id="SSF102114">
    <property type="entry name" value="Radical SAM enzymes"/>
    <property type="match status" value="1"/>
</dbReference>
<evidence type="ECO:0000313" key="8">
    <source>
        <dbReference type="Proteomes" id="UP000054010"/>
    </source>
</evidence>
<evidence type="ECO:0000256" key="3">
    <source>
        <dbReference type="ARBA" id="ARBA00022723"/>
    </source>
</evidence>
<evidence type="ECO:0000259" key="6">
    <source>
        <dbReference type="SMART" id="SM00729"/>
    </source>
</evidence>
<reference evidence="7 8" key="1">
    <citation type="journal article" date="2011" name="J. Bacteriol.">
        <title>Draft genome sequence of the anoxygenic filamentous phototrophic bacterium Oscillochloris trichoides subsp. DG-6.</title>
        <authorList>
            <person name="Kuznetsov B.B."/>
            <person name="Ivanovsky R.N."/>
            <person name="Keppen O.I."/>
            <person name="Sukhacheva M.V."/>
            <person name="Bumazhkin B.K."/>
            <person name="Patutina E.O."/>
            <person name="Beletsky A.V."/>
            <person name="Mardanov A.V."/>
            <person name="Baslerov R.V."/>
            <person name="Panteleeva A.N."/>
            <person name="Kolganova T.V."/>
            <person name="Ravin N.V."/>
            <person name="Skryabin K.G."/>
        </authorList>
    </citation>
    <scope>NUCLEOTIDE SEQUENCE [LARGE SCALE GENOMIC DNA]</scope>
    <source>
        <strain evidence="7 8">DG-6</strain>
    </source>
</reference>
<accession>E1ICY5</accession>
<dbReference type="CDD" id="cd01335">
    <property type="entry name" value="Radical_SAM"/>
    <property type="match status" value="1"/>
</dbReference>
<evidence type="ECO:0000256" key="5">
    <source>
        <dbReference type="ARBA" id="ARBA00023014"/>
    </source>
</evidence>
<dbReference type="OrthoDB" id="9777636at2"/>
<keyword evidence="3" id="KW-0479">Metal-binding</keyword>
<keyword evidence="2" id="KW-0949">S-adenosyl-L-methionine</keyword>
<protein>
    <submittedName>
        <fullName evidence="7">Radical SAM domain-containing protein</fullName>
    </submittedName>
</protein>
<keyword evidence="5" id="KW-0411">Iron-sulfur</keyword>
<dbReference type="SFLD" id="SFLDG01095">
    <property type="entry name" value="Uncharacterised_Radical_SAM_Su"/>
    <property type="match status" value="1"/>
</dbReference>
<proteinExistence type="predicted"/>
<dbReference type="eggNOG" id="COG1032">
    <property type="taxonomic scope" value="Bacteria"/>
</dbReference>
<dbReference type="GO" id="GO:0051536">
    <property type="term" value="F:iron-sulfur cluster binding"/>
    <property type="evidence" value="ECO:0007669"/>
    <property type="project" value="UniProtKB-KW"/>
</dbReference>
<dbReference type="SFLD" id="SFLDG01082">
    <property type="entry name" value="B12-binding_domain_containing"/>
    <property type="match status" value="1"/>
</dbReference>
<comment type="cofactor">
    <cofactor evidence="1">
        <name>[4Fe-4S] cluster</name>
        <dbReference type="ChEBI" id="CHEBI:49883"/>
    </cofactor>
</comment>
<dbReference type="Proteomes" id="UP000054010">
    <property type="component" value="Unassembled WGS sequence"/>
</dbReference>
<dbReference type="PANTHER" id="PTHR43409">
    <property type="entry name" value="ANAEROBIC MAGNESIUM-PROTOPORPHYRIN IX MONOMETHYL ESTER CYCLASE-RELATED"/>
    <property type="match status" value="1"/>
</dbReference>
<comment type="caution">
    <text evidence="7">The sequence shown here is derived from an EMBL/GenBank/DDBJ whole genome shotgun (WGS) entry which is preliminary data.</text>
</comment>
<evidence type="ECO:0000256" key="2">
    <source>
        <dbReference type="ARBA" id="ARBA00022691"/>
    </source>
</evidence>
<keyword evidence="8" id="KW-1185">Reference proteome</keyword>
<dbReference type="GO" id="GO:0046872">
    <property type="term" value="F:metal ion binding"/>
    <property type="evidence" value="ECO:0007669"/>
    <property type="project" value="UniProtKB-KW"/>
</dbReference>
<evidence type="ECO:0000313" key="7">
    <source>
        <dbReference type="EMBL" id="EFO80955.1"/>
    </source>
</evidence>
<dbReference type="EMBL" id="ADVR01000033">
    <property type="protein sequence ID" value="EFO80955.1"/>
    <property type="molecule type" value="Genomic_DNA"/>
</dbReference>
<dbReference type="Gene3D" id="3.20.20.70">
    <property type="entry name" value="Aldolase class I"/>
    <property type="match status" value="1"/>
</dbReference>
<gene>
    <name evidence="7" type="ORF">OSCT_1186</name>
</gene>
<dbReference type="Pfam" id="PF04055">
    <property type="entry name" value="Radical_SAM"/>
    <property type="match status" value="1"/>
</dbReference>
<dbReference type="PANTHER" id="PTHR43409:SF4">
    <property type="entry name" value="RADICAL SAM SUPERFAMILY PROTEIN"/>
    <property type="match status" value="1"/>
</dbReference>
<dbReference type="GO" id="GO:0003824">
    <property type="term" value="F:catalytic activity"/>
    <property type="evidence" value="ECO:0007669"/>
    <property type="project" value="InterPro"/>
</dbReference>
<feature type="domain" description="Elp3/MiaA/NifB-like radical SAM core" evidence="6">
    <location>
        <begin position="145"/>
        <end position="375"/>
    </location>
</feature>
<dbReference type="SFLD" id="SFLDS00029">
    <property type="entry name" value="Radical_SAM"/>
    <property type="match status" value="2"/>
</dbReference>
<keyword evidence="4" id="KW-0408">Iron</keyword>
<dbReference type="SMART" id="SM00729">
    <property type="entry name" value="Elp3"/>
    <property type="match status" value="1"/>
</dbReference>
<dbReference type="STRING" id="765420.OSCT_1186"/>
<dbReference type="InterPro" id="IPR058240">
    <property type="entry name" value="rSAM_sf"/>
</dbReference>
<dbReference type="InterPro" id="IPR051198">
    <property type="entry name" value="BchE-like"/>
</dbReference>
<name>E1ICY5_9CHLR</name>
<organism evidence="7 8">
    <name type="scientific">Oscillochloris trichoides DG-6</name>
    <dbReference type="NCBI Taxonomy" id="765420"/>
    <lineage>
        <taxon>Bacteria</taxon>
        <taxon>Bacillati</taxon>
        <taxon>Chloroflexota</taxon>
        <taxon>Chloroflexia</taxon>
        <taxon>Chloroflexales</taxon>
        <taxon>Chloroflexineae</taxon>
        <taxon>Oscillochloridaceae</taxon>
        <taxon>Oscillochloris</taxon>
    </lineage>
</organism>
<dbReference type="InterPro" id="IPR006638">
    <property type="entry name" value="Elp3/MiaA/NifB-like_rSAM"/>
</dbReference>